<evidence type="ECO:0000259" key="1">
    <source>
        <dbReference type="Pfam" id="PF08241"/>
    </source>
</evidence>
<comment type="caution">
    <text evidence="2">The sequence shown here is derived from an EMBL/GenBank/DDBJ whole genome shotgun (WGS) entry which is preliminary data.</text>
</comment>
<keyword evidence="2" id="KW-0808">Transferase</keyword>
<sequence>MEISDAGIDGGAAFDWGRASEDVDFPDETFDVITSCQCFWYFDHPRIMPKLWRMLKPGGSLLVLYMAWLRKC</sequence>
<keyword evidence="2" id="KW-0489">Methyltransferase</keyword>
<proteinExistence type="predicted"/>
<dbReference type="GO" id="GO:0008757">
    <property type="term" value="F:S-adenosylmethionine-dependent methyltransferase activity"/>
    <property type="evidence" value="ECO:0007669"/>
    <property type="project" value="InterPro"/>
</dbReference>
<feature type="domain" description="Methyltransferase type 11" evidence="1">
    <location>
        <begin position="21"/>
        <end position="62"/>
    </location>
</feature>
<name>A0A087D1I3_BIFRU</name>
<dbReference type="RefSeq" id="WP_026645746.1">
    <property type="nucleotide sequence ID" value="NZ_JGZL01000008.1"/>
</dbReference>
<dbReference type="InterPro" id="IPR013216">
    <property type="entry name" value="Methyltransf_11"/>
</dbReference>
<dbReference type="CDD" id="cd02440">
    <property type="entry name" value="AdoMet_MTases"/>
    <property type="match status" value="1"/>
</dbReference>
<dbReference type="AlphaFoldDB" id="A0A087D1I3"/>
<keyword evidence="3" id="KW-1185">Reference proteome</keyword>
<dbReference type="Pfam" id="PF08241">
    <property type="entry name" value="Methyltransf_11"/>
    <property type="match status" value="1"/>
</dbReference>
<evidence type="ECO:0000313" key="2">
    <source>
        <dbReference type="EMBL" id="KFI89383.1"/>
    </source>
</evidence>
<dbReference type="GO" id="GO:0032259">
    <property type="term" value="P:methylation"/>
    <property type="evidence" value="ECO:0007669"/>
    <property type="project" value="UniProtKB-KW"/>
</dbReference>
<dbReference type="STRING" id="78346.BRUM_1163"/>
<dbReference type="Gene3D" id="3.40.50.150">
    <property type="entry name" value="Vaccinia Virus protein VP39"/>
    <property type="match status" value="1"/>
</dbReference>
<organism evidence="2 3">
    <name type="scientific">Bifidobacterium ruminantium</name>
    <dbReference type="NCBI Taxonomy" id="78346"/>
    <lineage>
        <taxon>Bacteria</taxon>
        <taxon>Bacillati</taxon>
        <taxon>Actinomycetota</taxon>
        <taxon>Actinomycetes</taxon>
        <taxon>Bifidobacteriales</taxon>
        <taxon>Bifidobacteriaceae</taxon>
        <taxon>Bifidobacterium</taxon>
    </lineage>
</organism>
<dbReference type="EMBL" id="JGZL01000008">
    <property type="protein sequence ID" value="KFI89383.1"/>
    <property type="molecule type" value="Genomic_DNA"/>
</dbReference>
<gene>
    <name evidence="2" type="ORF">BRUM_1163</name>
</gene>
<accession>A0A087D1I3</accession>
<dbReference type="SUPFAM" id="SSF53335">
    <property type="entry name" value="S-adenosyl-L-methionine-dependent methyltransferases"/>
    <property type="match status" value="1"/>
</dbReference>
<dbReference type="eggNOG" id="COG2227">
    <property type="taxonomic scope" value="Bacteria"/>
</dbReference>
<dbReference type="Proteomes" id="UP000029078">
    <property type="component" value="Unassembled WGS sequence"/>
</dbReference>
<dbReference type="InterPro" id="IPR029063">
    <property type="entry name" value="SAM-dependent_MTases_sf"/>
</dbReference>
<evidence type="ECO:0000313" key="3">
    <source>
        <dbReference type="Proteomes" id="UP000029078"/>
    </source>
</evidence>
<protein>
    <submittedName>
        <fullName evidence="2">Methyltransferase domain protein</fullName>
    </submittedName>
</protein>
<reference evidence="2 3" key="1">
    <citation type="submission" date="2014-03" db="EMBL/GenBank/DDBJ databases">
        <title>Genomics of Bifidobacteria.</title>
        <authorList>
            <person name="Ventura M."/>
            <person name="Milani C."/>
            <person name="Lugli G.A."/>
        </authorList>
    </citation>
    <scope>NUCLEOTIDE SEQUENCE [LARGE SCALE GENOMIC DNA]</scope>
    <source>
        <strain evidence="2 3">LMG 21811</strain>
    </source>
</reference>